<name>A0AAX1L7W3_9CORY</name>
<evidence type="ECO:0000313" key="4">
    <source>
        <dbReference type="Proteomes" id="UP000617681"/>
    </source>
</evidence>
<accession>A0AAX1L7W3</accession>
<dbReference type="RefSeq" id="WP_005394500.1">
    <property type="nucleotide sequence ID" value="NZ_CP068162.1"/>
</dbReference>
<dbReference type="Proteomes" id="UP000617681">
    <property type="component" value="Chromosome"/>
</dbReference>
<reference evidence="3" key="1">
    <citation type="submission" date="2021-02" db="EMBL/GenBank/DDBJ databases">
        <title>FDA dAtabase for Regulatory Grade micrObial Sequences (FDA-ARGOS): Supporting development and validation of Infectious Disease Dx tests.</title>
        <authorList>
            <person name="Sproer C."/>
            <person name="Gronow S."/>
            <person name="Severitt S."/>
            <person name="Schroder I."/>
            <person name="Tallon L."/>
            <person name="Sadzewicz L."/>
            <person name="Zhao X."/>
            <person name="Boylan J."/>
            <person name="Ott S."/>
            <person name="Bowen H."/>
            <person name="Vavikolanu K."/>
            <person name="Mehta A."/>
            <person name="Aluvathingal J."/>
            <person name="Nadendla S."/>
            <person name="Lowell S."/>
            <person name="Myers T."/>
            <person name="Yan Y."/>
            <person name="Sichtig H."/>
        </authorList>
    </citation>
    <scope>NUCLEOTIDE SEQUENCE</scope>
    <source>
        <strain evidence="3">FDAARGOS_1191</strain>
    </source>
</reference>
<feature type="transmembrane region" description="Helical" evidence="1">
    <location>
        <begin position="148"/>
        <end position="169"/>
    </location>
</feature>
<dbReference type="EMBL" id="CP069534">
    <property type="protein sequence ID" value="QRP70563.1"/>
    <property type="molecule type" value="Genomic_DNA"/>
</dbReference>
<dbReference type="AlphaFoldDB" id="A0AAX1L7W3"/>
<protein>
    <recommendedName>
        <fullName evidence="2">Double-GTPase 2 domain-containing protein</fullName>
    </recommendedName>
</protein>
<dbReference type="SUPFAM" id="SSF52540">
    <property type="entry name" value="P-loop containing nucleoside triphosphate hydrolases"/>
    <property type="match status" value="1"/>
</dbReference>
<dbReference type="InterPro" id="IPR027417">
    <property type="entry name" value="P-loop_NTPase"/>
</dbReference>
<gene>
    <name evidence="3" type="ORF">I6J21_12655</name>
</gene>
<feature type="domain" description="Double-GTPase 2" evidence="2">
    <location>
        <begin position="275"/>
        <end position="492"/>
    </location>
</feature>
<proteinExistence type="predicted"/>
<keyword evidence="1" id="KW-0472">Membrane</keyword>
<dbReference type="InterPro" id="IPR045528">
    <property type="entry name" value="DO-GTPase2"/>
</dbReference>
<feature type="transmembrane region" description="Helical" evidence="1">
    <location>
        <begin position="16"/>
        <end position="46"/>
    </location>
</feature>
<organism evidence="3 4">
    <name type="scientific">Corynebacterium glucuronolyticum</name>
    <dbReference type="NCBI Taxonomy" id="39791"/>
    <lineage>
        <taxon>Bacteria</taxon>
        <taxon>Bacillati</taxon>
        <taxon>Actinomycetota</taxon>
        <taxon>Actinomycetes</taxon>
        <taxon>Mycobacteriales</taxon>
        <taxon>Corynebacteriaceae</taxon>
        <taxon>Corynebacterium</taxon>
    </lineage>
</organism>
<evidence type="ECO:0000259" key="2">
    <source>
        <dbReference type="Pfam" id="PF19993"/>
    </source>
</evidence>
<sequence length="528" mass="58282">MSNNDNGGGGCLTMVFVAYFVFAIVAAIAIMIALLGVGVAFVYGIFKGITVPRRAFRTLTNADVVTPQKVVAGEVFKTKPTGYMEGYPWDPAWPNYFPYQMEKDFKAVRVETKRTRQKFTAGINSMLDENDEGLLALGYKIVFIPARVVFNVLVTASAWLVISVMTIVARAMQGVQWAVSSVRKSKEKKEREKFEGDIVCTHCFNKIDMPAFKCPGCGALHRDLTPGRLGINERICQCGAILPVGLMNASKELEASCPHCEVTLPQGVGTRRLVTIPVFGPVSSGKTWFLSSLTRHLSDPTLGNEVVPLDQGSEARMVEWQNRAQSGQGPDKTPEQQQDGIAIHLNPGKDNEMEIHLMDSAGENFFDAEQTKRLLYFDHTRVLALVIDPLSIDDVKMGLNKDQIAEHKPADQTSNGSYGAVVDRLRDGGMDVGDKRLAVIVTKADVINSSSQFDPISSNSDEIKDWLIRNGADDLIRRIDLDFDSVKYFAVDSRPRSEMNGQFDPLRVLQWAAGASSDPAEEKEKEHV</sequence>
<evidence type="ECO:0000313" key="3">
    <source>
        <dbReference type="EMBL" id="QRP70563.1"/>
    </source>
</evidence>
<keyword evidence="1" id="KW-1133">Transmembrane helix</keyword>
<dbReference type="Pfam" id="PF19993">
    <property type="entry name" value="DO-GTPase2"/>
    <property type="match status" value="1"/>
</dbReference>
<evidence type="ECO:0000256" key="1">
    <source>
        <dbReference type="SAM" id="Phobius"/>
    </source>
</evidence>
<keyword evidence="1" id="KW-0812">Transmembrane</keyword>